<dbReference type="PROSITE" id="PS51318">
    <property type="entry name" value="TAT"/>
    <property type="match status" value="1"/>
</dbReference>
<dbReference type="OrthoDB" id="9803988at2"/>
<comment type="similarity">
    <text evidence="2">Belongs to the bacterial solute-binding protein 5 family.</text>
</comment>
<dbReference type="EMBL" id="LJYF01000009">
    <property type="protein sequence ID" value="KRP99888.1"/>
    <property type="molecule type" value="Genomic_DNA"/>
</dbReference>
<evidence type="ECO:0000256" key="1">
    <source>
        <dbReference type="ARBA" id="ARBA00004418"/>
    </source>
</evidence>
<evidence type="ECO:0000313" key="6">
    <source>
        <dbReference type="Proteomes" id="UP000051380"/>
    </source>
</evidence>
<dbReference type="RefSeq" id="WP_057026684.1">
    <property type="nucleotide sequence ID" value="NZ_LJYF01000009.1"/>
</dbReference>
<dbReference type="GO" id="GO:1904680">
    <property type="term" value="F:peptide transmembrane transporter activity"/>
    <property type="evidence" value="ECO:0007669"/>
    <property type="project" value="TreeGrafter"/>
</dbReference>
<feature type="domain" description="Solute-binding protein family 5" evidence="4">
    <location>
        <begin position="93"/>
        <end position="455"/>
    </location>
</feature>
<dbReference type="Gene3D" id="3.40.190.10">
    <property type="entry name" value="Periplasmic binding protein-like II"/>
    <property type="match status" value="1"/>
</dbReference>
<dbReference type="Proteomes" id="UP000051380">
    <property type="component" value="Unassembled WGS sequence"/>
</dbReference>
<dbReference type="InterPro" id="IPR039424">
    <property type="entry name" value="SBP_5"/>
</dbReference>
<evidence type="ECO:0000256" key="3">
    <source>
        <dbReference type="ARBA" id="ARBA00022729"/>
    </source>
</evidence>
<sequence>MTERSATTSNYSRRDALRMVAIGGAAGIFAPNLLGKPAFARTSPAKPTGRVIVGLGQEPTVFNPLMAHIEVDDGVHFSVFDALFRIDPQGVIQPNLALEVPSQKNGGISEDGLKWRIRLRDDVRWHDGKPFSAEDVKFTLELITNPNFRSWRTSGHSLVRDITVVSPTEISWRMEEAFAPYLSFLTETFIVPKHILEKEANPNNAAFNQAPVGTGAFKWGKRVAGDHLELVANTEYFGEGPHIERLVFKYIPDLTVLYTQFKSGDIDLVGQPYITPDHYGEAKKLPNRVVTLVPRASFESFYLNLERPQFKEHAVREALYAAIDKEAIIQGLYYGVPTPTETFMPRQSFYFNAGLPLHQFNLNRARKILDEAGWAPGAGGIRTKNGVRLSFTNSTTSGDPLREQVQQFLQQTFAQLGVEMKISNLPAAVMWGEFWMQSQFDSVIVGSSYLIGADPDVTNRLHSRSIGAKGGRGSNNAQYANPEVDALLDKGARTFDPEARRAIYSRVQELVRRDLPFLPLYQSNAVEGLKKGINGFVPNGNTRTESWNALAWYWAS</sequence>
<dbReference type="Pfam" id="PF00496">
    <property type="entry name" value="SBP_bac_5"/>
    <property type="match status" value="1"/>
</dbReference>
<proteinExistence type="inferred from homology"/>
<dbReference type="SUPFAM" id="SSF53850">
    <property type="entry name" value="Periplasmic binding protein-like II"/>
    <property type="match status" value="1"/>
</dbReference>
<dbReference type="InterPro" id="IPR000914">
    <property type="entry name" value="SBP_5_dom"/>
</dbReference>
<evidence type="ECO:0000259" key="4">
    <source>
        <dbReference type="Pfam" id="PF00496"/>
    </source>
</evidence>
<dbReference type="GO" id="GO:0043190">
    <property type="term" value="C:ATP-binding cassette (ABC) transporter complex"/>
    <property type="evidence" value="ECO:0007669"/>
    <property type="project" value="InterPro"/>
</dbReference>
<keyword evidence="3" id="KW-0732">Signal</keyword>
<dbReference type="CDD" id="cd08513">
    <property type="entry name" value="PBP2_thermophilic_Hb8_like"/>
    <property type="match status" value="1"/>
</dbReference>
<name>A0A0R3CQ39_9BRAD</name>
<dbReference type="InterPro" id="IPR019546">
    <property type="entry name" value="TAT_signal_bac_arc"/>
</dbReference>
<dbReference type="PANTHER" id="PTHR30290">
    <property type="entry name" value="PERIPLASMIC BINDING COMPONENT OF ABC TRANSPORTER"/>
    <property type="match status" value="1"/>
</dbReference>
<protein>
    <submittedName>
        <fullName evidence="5">ABC transporter substrate-binding protein</fullName>
    </submittedName>
</protein>
<dbReference type="GO" id="GO:0015833">
    <property type="term" value="P:peptide transport"/>
    <property type="evidence" value="ECO:0007669"/>
    <property type="project" value="TreeGrafter"/>
</dbReference>
<organism evidence="5 6">
    <name type="scientific">Bradyrhizobium yuanmingense</name>
    <dbReference type="NCBI Taxonomy" id="108015"/>
    <lineage>
        <taxon>Bacteria</taxon>
        <taxon>Pseudomonadati</taxon>
        <taxon>Pseudomonadota</taxon>
        <taxon>Alphaproteobacteria</taxon>
        <taxon>Hyphomicrobiales</taxon>
        <taxon>Nitrobacteraceae</taxon>
        <taxon>Bradyrhizobium</taxon>
    </lineage>
</organism>
<dbReference type="InterPro" id="IPR030678">
    <property type="entry name" value="Peptide/Ni-bd"/>
</dbReference>
<dbReference type="PANTHER" id="PTHR30290:SF38">
    <property type="entry name" value="D,D-DIPEPTIDE-BINDING PERIPLASMIC PROTEIN DDPA-RELATED"/>
    <property type="match status" value="1"/>
</dbReference>
<dbReference type="AlphaFoldDB" id="A0A0R3CQ39"/>
<gene>
    <name evidence="5" type="ORF">AOQ72_12025</name>
</gene>
<reference evidence="5 6" key="1">
    <citation type="submission" date="2015-09" db="EMBL/GenBank/DDBJ databases">
        <title>Draft Genome Sequence of the Strain BR 3267 (Bradyrhizobium yuanmingense) recommended as inoculant for cowpea in Brazil.</title>
        <authorList>
            <person name="Simoes-Araujo J.L."/>
            <person name="Zilli J.E."/>
        </authorList>
    </citation>
    <scope>NUCLEOTIDE SEQUENCE [LARGE SCALE GENOMIC DNA]</scope>
    <source>
        <strain evidence="5 6">BR3267</strain>
    </source>
</reference>
<dbReference type="GO" id="GO:0030288">
    <property type="term" value="C:outer membrane-bounded periplasmic space"/>
    <property type="evidence" value="ECO:0007669"/>
    <property type="project" value="UniProtKB-ARBA"/>
</dbReference>
<dbReference type="STRING" id="108015.GA0061099_1010263"/>
<accession>A0A0R3CQ39</accession>
<dbReference type="NCBIfam" id="TIGR01409">
    <property type="entry name" value="TAT_signal_seq"/>
    <property type="match status" value="1"/>
</dbReference>
<dbReference type="PIRSF" id="PIRSF002741">
    <property type="entry name" value="MppA"/>
    <property type="match status" value="1"/>
</dbReference>
<dbReference type="InterPro" id="IPR006311">
    <property type="entry name" value="TAT_signal"/>
</dbReference>
<dbReference type="Gene3D" id="3.90.76.10">
    <property type="entry name" value="Dipeptide-binding Protein, Domain 1"/>
    <property type="match status" value="1"/>
</dbReference>
<comment type="caution">
    <text evidence="5">The sequence shown here is derived from an EMBL/GenBank/DDBJ whole genome shotgun (WGS) entry which is preliminary data.</text>
</comment>
<comment type="subcellular location">
    <subcellularLocation>
        <location evidence="1">Periplasm</location>
    </subcellularLocation>
</comment>
<evidence type="ECO:0000313" key="5">
    <source>
        <dbReference type="EMBL" id="KRP99888.1"/>
    </source>
</evidence>
<evidence type="ECO:0000256" key="2">
    <source>
        <dbReference type="ARBA" id="ARBA00005695"/>
    </source>
</evidence>
<dbReference type="Gene3D" id="3.10.105.10">
    <property type="entry name" value="Dipeptide-binding Protein, Domain 3"/>
    <property type="match status" value="1"/>
</dbReference>